<sequence>MYREAQNAWLPYEPSPANPWTLAKVGHLYRRAGFGGSYPELRAGLALKPQELVDRLVHPPGDINAFEAETTSWSQSIRKGNNIQQASDWWLYRVLKTPFPLREKMTLFWHNHFATSFSKVLNIGYMLGQYELMHQHALGNFAEMLQGISKDPAMLVWLDTIQSKKGMPNENYARELMELFSLGIGNYTENDIREAARAFTGWEIRNGKYHFNKDQFDAGEKAVFGRKGPFSGEQIVQLCLEKEACALFIVKKLYLFLISESAELNPELLKPLVEQFRKDYNIGQLVETMLRSNHFFAAENYRAKVKSPVDFICGVVLGLQGSVGVSNLARSLESLGQNLFSPPSVKGWDGGPAWLNAQTLLYRQNLALQLCETRQKEDGTNHSLPLPSRLLKLAGVQTDPAAVDLFLEVFLQKEIPTQTRDKLLDFAAHSNPKSFPSYWSEERKSEHKAISLCHMILTLPEWQLD</sequence>
<evidence type="ECO:0000313" key="2">
    <source>
        <dbReference type="Proteomes" id="UP000676194"/>
    </source>
</evidence>
<proteinExistence type="predicted"/>
<evidence type="ECO:0000313" key="1">
    <source>
        <dbReference type="EMBL" id="QVL34473.1"/>
    </source>
</evidence>
<dbReference type="KEGG" id="tsph:KIH39_11360"/>
<keyword evidence="2" id="KW-1185">Reference proteome</keyword>
<name>A0A8E6BC61_9BACT</name>
<dbReference type="AlphaFoldDB" id="A0A8E6BC61"/>
<dbReference type="EMBL" id="CP074694">
    <property type="protein sequence ID" value="QVL34473.1"/>
    <property type="molecule type" value="Genomic_DNA"/>
</dbReference>
<dbReference type="InterPro" id="IPR014917">
    <property type="entry name" value="DUF1800"/>
</dbReference>
<accession>A0A8E6BC61</accession>
<gene>
    <name evidence="1" type="ORF">KIH39_11360</name>
</gene>
<dbReference type="Pfam" id="PF08811">
    <property type="entry name" value="DUF1800"/>
    <property type="match status" value="1"/>
</dbReference>
<organism evidence="1 2">
    <name type="scientific">Telmatocola sphagniphila</name>
    <dbReference type="NCBI Taxonomy" id="1123043"/>
    <lineage>
        <taxon>Bacteria</taxon>
        <taxon>Pseudomonadati</taxon>
        <taxon>Planctomycetota</taxon>
        <taxon>Planctomycetia</taxon>
        <taxon>Gemmatales</taxon>
        <taxon>Gemmataceae</taxon>
    </lineage>
</organism>
<reference evidence="1" key="1">
    <citation type="submission" date="2021-05" db="EMBL/GenBank/DDBJ databases">
        <title>Complete genome sequence of the cellulolytic planctomycete Telmatocola sphagniphila SP2T and characterization of the first cellulase from planctomycetes.</title>
        <authorList>
            <person name="Rakitin A.L."/>
            <person name="Beletsky A.V."/>
            <person name="Naumoff D.G."/>
            <person name="Kulichevskaya I.S."/>
            <person name="Mardanov A.V."/>
            <person name="Ravin N.V."/>
            <person name="Dedysh S.N."/>
        </authorList>
    </citation>
    <scope>NUCLEOTIDE SEQUENCE</scope>
    <source>
        <strain evidence="1">SP2T</strain>
    </source>
</reference>
<dbReference type="Proteomes" id="UP000676194">
    <property type="component" value="Chromosome"/>
</dbReference>
<dbReference type="RefSeq" id="WP_213499492.1">
    <property type="nucleotide sequence ID" value="NZ_CP074694.1"/>
</dbReference>
<protein>
    <submittedName>
        <fullName evidence="1">DUF1800 domain-containing protein</fullName>
    </submittedName>
</protein>